<comment type="caution">
    <text evidence="2">The sequence shown here is derived from an EMBL/GenBank/DDBJ whole genome shotgun (WGS) entry which is preliminary data.</text>
</comment>
<name>A0A4Y9SZJ3_9BURK</name>
<dbReference type="OrthoDB" id="8702084at2"/>
<keyword evidence="3" id="KW-1185">Reference proteome</keyword>
<dbReference type="EMBL" id="SPUM01000065">
    <property type="protein sequence ID" value="TFW32156.1"/>
    <property type="molecule type" value="Genomic_DNA"/>
</dbReference>
<evidence type="ECO:0000256" key="1">
    <source>
        <dbReference type="SAM" id="SignalP"/>
    </source>
</evidence>
<feature type="chain" id="PRO_5021238056" description="Lipoprotein" evidence="1">
    <location>
        <begin position="22"/>
        <end position="223"/>
    </location>
</feature>
<sequence>MKKSSLTRPALALALALGLSACGGKASFPITVTVFGLQYGNLVVGTNGQELTFTPKANPTADDIATGTFAKSIEYGEQYSVEPKKQPPHQRCVPPGYDTATDNSIKTWADTAGHLATINVQYYCSVVASTIGGKISGLTADGLVLINGTFGGGLVVAKDATSFTMPQPVPYNQSYGVTVLTNPKGLICTVQNGTGVMGQGKDIDEAVTNISVTCDPDPNAPPP</sequence>
<gene>
    <name evidence="2" type="ORF">E4O92_10780</name>
</gene>
<dbReference type="AlphaFoldDB" id="A0A4Y9SZJ3"/>
<dbReference type="PROSITE" id="PS51257">
    <property type="entry name" value="PROKAR_LIPOPROTEIN"/>
    <property type="match status" value="1"/>
</dbReference>
<feature type="signal peptide" evidence="1">
    <location>
        <begin position="1"/>
        <end position="21"/>
    </location>
</feature>
<reference evidence="2 3" key="1">
    <citation type="submission" date="2019-03" db="EMBL/GenBank/DDBJ databases">
        <title>Draft genome of Massilia hortus sp. nov., a novel bacterial species of the Oxalobacteraceae family.</title>
        <authorList>
            <person name="Peta V."/>
            <person name="Raths R."/>
            <person name="Bucking H."/>
        </authorList>
    </citation>
    <scope>NUCLEOTIDE SEQUENCE [LARGE SCALE GENOMIC DNA]</scope>
    <source>
        <strain evidence="2 3">ONC3</strain>
    </source>
</reference>
<organism evidence="2 3">
    <name type="scientific">Massilia horti</name>
    <dbReference type="NCBI Taxonomy" id="2562153"/>
    <lineage>
        <taxon>Bacteria</taxon>
        <taxon>Pseudomonadati</taxon>
        <taxon>Pseudomonadota</taxon>
        <taxon>Betaproteobacteria</taxon>
        <taxon>Burkholderiales</taxon>
        <taxon>Oxalobacteraceae</taxon>
        <taxon>Telluria group</taxon>
        <taxon>Massilia</taxon>
    </lineage>
</organism>
<evidence type="ECO:0000313" key="3">
    <source>
        <dbReference type="Proteomes" id="UP000297258"/>
    </source>
</evidence>
<accession>A0A4Y9SZJ3</accession>
<evidence type="ECO:0000313" key="2">
    <source>
        <dbReference type="EMBL" id="TFW32156.1"/>
    </source>
</evidence>
<keyword evidence="1" id="KW-0732">Signal</keyword>
<dbReference type="Proteomes" id="UP000297258">
    <property type="component" value="Unassembled WGS sequence"/>
</dbReference>
<protein>
    <recommendedName>
        <fullName evidence="4">Lipoprotein</fullName>
    </recommendedName>
</protein>
<dbReference type="RefSeq" id="WP_135189777.1">
    <property type="nucleotide sequence ID" value="NZ_SPUM01000065.1"/>
</dbReference>
<proteinExistence type="predicted"/>
<evidence type="ECO:0008006" key="4">
    <source>
        <dbReference type="Google" id="ProtNLM"/>
    </source>
</evidence>